<keyword evidence="1" id="KW-0489">Methyltransferase</keyword>
<organism evidence="1 2">
    <name type="scientific">Colletotrichum truncatum</name>
    <name type="common">Anthracnose fungus</name>
    <name type="synonym">Colletotrichum capsici</name>
    <dbReference type="NCBI Taxonomy" id="5467"/>
    <lineage>
        <taxon>Eukaryota</taxon>
        <taxon>Fungi</taxon>
        <taxon>Dikarya</taxon>
        <taxon>Ascomycota</taxon>
        <taxon>Pezizomycotina</taxon>
        <taxon>Sordariomycetes</taxon>
        <taxon>Hypocreomycetidae</taxon>
        <taxon>Glomerellales</taxon>
        <taxon>Glomerellaceae</taxon>
        <taxon>Colletotrichum</taxon>
        <taxon>Colletotrichum truncatum species complex</taxon>
    </lineage>
</organism>
<reference evidence="1 2" key="1">
    <citation type="journal article" date="2020" name="Phytopathology">
        <title>Genome Sequence Resources of Colletotrichum truncatum, C. plurivorum, C. musicola, and C. sojae: Four Species Pathogenic to Soybean (Glycine max).</title>
        <authorList>
            <person name="Rogerio F."/>
            <person name="Boufleur T.R."/>
            <person name="Ciampi-Guillardi M."/>
            <person name="Sukno S.A."/>
            <person name="Thon M.R."/>
            <person name="Massola Junior N.S."/>
            <person name="Baroncelli R."/>
        </authorList>
    </citation>
    <scope>NUCLEOTIDE SEQUENCE [LARGE SCALE GENOMIC DNA]</scope>
    <source>
        <strain evidence="1 2">CMES1059</strain>
    </source>
</reference>
<protein>
    <submittedName>
        <fullName evidence="1">Methyltransferase domain-containing protein</fullName>
    </submittedName>
</protein>
<comment type="caution">
    <text evidence="1">The sequence shown here is derived from an EMBL/GenBank/DDBJ whole genome shotgun (WGS) entry which is preliminary data.</text>
</comment>
<evidence type="ECO:0000313" key="2">
    <source>
        <dbReference type="Proteomes" id="UP000805649"/>
    </source>
</evidence>
<dbReference type="Proteomes" id="UP000805649">
    <property type="component" value="Unassembled WGS sequence"/>
</dbReference>
<gene>
    <name evidence="1" type="ORF">CTRU02_211382</name>
</gene>
<sequence length="341" mass="38336">MAQQWSATMTRTLNSAADPADPAGQPTPNADEMIEASDDGYETASARSVPSFDGTMSLSASVRDYAFENDRRYHRYREGRYHFPNDDPEQQREYIKHIIMTSLLGGELFQAPLKTPQKVLDVGTGTGYPGAAVVGNDLSPIWPDWVPPNTKFVVDDAEAEWYYERDSYDLIRLGNMAPSIHDWPKLLESAYKTLKPGGWIELQEMRWVYGCDDGTIPNDYAPVTMVENIKEGLARFGIDMNAAEQNPGRVEAAGFVNVLHQVKKVPVGRWPRNKFLRTIGLYTLSVIYDGLHAITIGPFTRGLGWTADQVERFLVQVRKDLMDPSVHSYVYFHALSGQKPL</sequence>
<keyword evidence="1" id="KW-0808">Transferase</keyword>
<accession>A0ACC3YRK3</accession>
<evidence type="ECO:0000313" key="1">
    <source>
        <dbReference type="EMBL" id="KAL0934583.1"/>
    </source>
</evidence>
<keyword evidence="2" id="KW-1185">Reference proteome</keyword>
<name>A0ACC3YRK3_COLTU</name>
<dbReference type="EMBL" id="VUJX02000007">
    <property type="protein sequence ID" value="KAL0934583.1"/>
    <property type="molecule type" value="Genomic_DNA"/>
</dbReference>
<proteinExistence type="predicted"/>